<dbReference type="eggNOG" id="ENOG502QQMM">
    <property type="taxonomic scope" value="Eukaryota"/>
</dbReference>
<feature type="compositionally biased region" description="Low complexity" evidence="3">
    <location>
        <begin position="155"/>
        <end position="169"/>
    </location>
</feature>
<feature type="compositionally biased region" description="Basic and acidic residues" evidence="3">
    <location>
        <begin position="486"/>
        <end position="496"/>
    </location>
</feature>
<keyword evidence="1 2" id="KW-0728">SH3 domain</keyword>
<protein>
    <recommendedName>
        <fullName evidence="4">SH3 domain-containing protein</fullName>
    </recommendedName>
</protein>
<feature type="region of interest" description="Disordered" evidence="3">
    <location>
        <begin position="75"/>
        <end position="174"/>
    </location>
</feature>
<dbReference type="Pfam" id="PF07653">
    <property type="entry name" value="SH3_2"/>
    <property type="match status" value="1"/>
</dbReference>
<proteinExistence type="predicted"/>
<dbReference type="CDD" id="cd11887">
    <property type="entry name" value="SH3_Bbc1"/>
    <property type="match status" value="1"/>
</dbReference>
<feature type="compositionally biased region" description="Basic and acidic residues" evidence="3">
    <location>
        <begin position="233"/>
        <end position="250"/>
    </location>
</feature>
<feature type="compositionally biased region" description="Low complexity" evidence="3">
    <location>
        <begin position="274"/>
        <end position="285"/>
    </location>
</feature>
<dbReference type="Pfam" id="PF25459">
    <property type="entry name" value="AIM3_BBC1_C"/>
    <property type="match status" value="1"/>
</dbReference>
<dbReference type="SMART" id="SM00326">
    <property type="entry name" value="SH3"/>
    <property type="match status" value="1"/>
</dbReference>
<feature type="compositionally biased region" description="Acidic residues" evidence="3">
    <location>
        <begin position="731"/>
        <end position="745"/>
    </location>
</feature>
<feature type="region of interest" description="Disordered" evidence="3">
    <location>
        <begin position="187"/>
        <end position="945"/>
    </location>
</feature>
<feature type="compositionally biased region" description="Pro residues" evidence="3">
    <location>
        <begin position="883"/>
        <end position="898"/>
    </location>
</feature>
<feature type="compositionally biased region" description="Acidic residues" evidence="3">
    <location>
        <begin position="371"/>
        <end position="389"/>
    </location>
</feature>
<feature type="compositionally biased region" description="Acidic residues" evidence="3">
    <location>
        <begin position="615"/>
        <end position="624"/>
    </location>
</feature>
<organism evidence="5 6">
    <name type="scientific">Capronia epimyces CBS 606.96</name>
    <dbReference type="NCBI Taxonomy" id="1182542"/>
    <lineage>
        <taxon>Eukaryota</taxon>
        <taxon>Fungi</taxon>
        <taxon>Dikarya</taxon>
        <taxon>Ascomycota</taxon>
        <taxon>Pezizomycotina</taxon>
        <taxon>Eurotiomycetes</taxon>
        <taxon>Chaetothyriomycetidae</taxon>
        <taxon>Chaetothyriales</taxon>
        <taxon>Herpotrichiellaceae</taxon>
        <taxon>Capronia</taxon>
    </lineage>
</organism>
<dbReference type="AlphaFoldDB" id="W9XUI2"/>
<feature type="compositionally biased region" description="Pro residues" evidence="3">
    <location>
        <begin position="579"/>
        <end position="606"/>
    </location>
</feature>
<feature type="domain" description="SH3" evidence="4">
    <location>
        <begin position="3"/>
        <end position="67"/>
    </location>
</feature>
<name>W9XUI2_9EURO</name>
<evidence type="ECO:0000256" key="2">
    <source>
        <dbReference type="PROSITE-ProRule" id="PRU00192"/>
    </source>
</evidence>
<feature type="compositionally biased region" description="Basic and acidic residues" evidence="3">
    <location>
        <begin position="262"/>
        <end position="273"/>
    </location>
</feature>
<feature type="compositionally biased region" description="Basic and acidic residues" evidence="3">
    <location>
        <begin position="114"/>
        <end position="133"/>
    </location>
</feature>
<dbReference type="Gene3D" id="2.30.30.40">
    <property type="entry name" value="SH3 Domains"/>
    <property type="match status" value="1"/>
</dbReference>
<comment type="caution">
    <text evidence="5">The sequence shown here is derived from an EMBL/GenBank/DDBJ whole genome shotgun (WGS) entry which is preliminary data.</text>
</comment>
<dbReference type="InterPro" id="IPR035552">
    <property type="entry name" value="Mti1_SH3"/>
</dbReference>
<keyword evidence="6" id="KW-1185">Reference proteome</keyword>
<feature type="compositionally biased region" description="Pro residues" evidence="3">
    <location>
        <begin position="558"/>
        <end position="571"/>
    </location>
</feature>
<dbReference type="OrthoDB" id="207120at2759"/>
<feature type="compositionally biased region" description="Pro residues" evidence="3">
    <location>
        <begin position="779"/>
        <end position="807"/>
    </location>
</feature>
<evidence type="ECO:0000313" key="6">
    <source>
        <dbReference type="Proteomes" id="UP000019478"/>
    </source>
</evidence>
<feature type="compositionally biased region" description="Pro residues" evidence="3">
    <location>
        <begin position="647"/>
        <end position="656"/>
    </location>
</feature>
<feature type="region of interest" description="Disordered" evidence="3">
    <location>
        <begin position="1025"/>
        <end position="1044"/>
    </location>
</feature>
<feature type="compositionally biased region" description="Acidic residues" evidence="3">
    <location>
        <begin position="516"/>
        <end position="526"/>
    </location>
</feature>
<dbReference type="PANTHER" id="PTHR45929:SF6">
    <property type="entry name" value="SH3 DOMAIN PROTEIN (AFU_ORTHOLOGUE AFUA_2G10320)"/>
    <property type="match status" value="1"/>
</dbReference>
<evidence type="ECO:0000313" key="5">
    <source>
        <dbReference type="EMBL" id="EXJ81000.1"/>
    </source>
</evidence>
<dbReference type="InterPro" id="IPR001452">
    <property type="entry name" value="SH3_domain"/>
</dbReference>
<dbReference type="STRING" id="1182542.W9XUI2"/>
<dbReference type="HOGENOM" id="CLU_003021_1_0_1"/>
<feature type="compositionally biased region" description="Basic and acidic residues" evidence="3">
    <location>
        <begin position="1027"/>
        <end position="1041"/>
    </location>
</feature>
<reference evidence="5 6" key="1">
    <citation type="submission" date="2013-03" db="EMBL/GenBank/DDBJ databases">
        <title>The Genome Sequence of Capronia epimyces CBS 606.96.</title>
        <authorList>
            <consortium name="The Broad Institute Genomics Platform"/>
            <person name="Cuomo C."/>
            <person name="de Hoog S."/>
            <person name="Gorbushina A."/>
            <person name="Walker B."/>
            <person name="Young S.K."/>
            <person name="Zeng Q."/>
            <person name="Gargeya S."/>
            <person name="Fitzgerald M."/>
            <person name="Haas B."/>
            <person name="Abouelleil A."/>
            <person name="Allen A.W."/>
            <person name="Alvarado L."/>
            <person name="Arachchi H.M."/>
            <person name="Berlin A.M."/>
            <person name="Chapman S.B."/>
            <person name="Gainer-Dewar J."/>
            <person name="Goldberg J."/>
            <person name="Griggs A."/>
            <person name="Gujja S."/>
            <person name="Hansen M."/>
            <person name="Howarth C."/>
            <person name="Imamovic A."/>
            <person name="Ireland A."/>
            <person name="Larimer J."/>
            <person name="McCowan C."/>
            <person name="Murphy C."/>
            <person name="Pearson M."/>
            <person name="Poon T.W."/>
            <person name="Priest M."/>
            <person name="Roberts A."/>
            <person name="Saif S."/>
            <person name="Shea T."/>
            <person name="Sisk P."/>
            <person name="Sykes S."/>
            <person name="Wortman J."/>
            <person name="Nusbaum C."/>
            <person name="Birren B."/>
        </authorList>
    </citation>
    <scope>NUCLEOTIDE SEQUENCE [LARGE SCALE GENOMIC DNA]</scope>
    <source>
        <strain evidence="5 6">CBS 606.96</strain>
    </source>
</reference>
<dbReference type="RefSeq" id="XP_007735588.1">
    <property type="nucleotide sequence ID" value="XM_007737398.1"/>
</dbReference>
<feature type="compositionally biased region" description="Pro residues" evidence="3">
    <location>
        <begin position="211"/>
        <end position="226"/>
    </location>
</feature>
<evidence type="ECO:0000256" key="3">
    <source>
        <dbReference type="SAM" id="MobiDB-lite"/>
    </source>
</evidence>
<dbReference type="PANTHER" id="PTHR45929">
    <property type="entry name" value="JAK PATHWAY SIGNAL TRANSDUCTION ADAPTOR MOLECULE"/>
    <property type="match status" value="1"/>
</dbReference>
<dbReference type="PROSITE" id="PS50002">
    <property type="entry name" value="SH3"/>
    <property type="match status" value="1"/>
</dbReference>
<dbReference type="InterPro" id="IPR036028">
    <property type="entry name" value="SH3-like_dom_sf"/>
</dbReference>
<feature type="compositionally biased region" description="Pro residues" evidence="3">
    <location>
        <begin position="698"/>
        <end position="707"/>
    </location>
</feature>
<sequence>MPSLPFKVKAVFEYKSEVPDDLNFENGQIITVTEEEDEDWYTGEYVNAAGEKFEGMFPKNFVEKYEPAIPSRPVRAQKRVPVVPDASEQAPELPGSQPVPPPAEHAEAVQPAETHQEEESERSKESEMGRGEGRVAAPAVRQLAEHESVAPVAESHPPASVSKSPPAVAEKPISNSFRDRIAAFNKPAAAPITPYKPGGSSTSGFIKKPFVAPPPSRNAFVPPPRDTPIQKPYQREEDPSHSEPEPRETLEAPTSQETQADDQPKPQSLKDRIALLQKQQLEQAARNAEKKDKPKKPPKRRVEPTESTEQAPPPEAALSKVDTNETVGRSSADLGEEHHEMPHGPPPRRPSNLASVTPQPQPSRELVSDTNDADDSGAGDDEDAPETSTEEERPRSQDTGQPLREATQEKSFEEEPDVTNEDEEGEEGEEEDPEVRRRRELRDRMAKMSGGMGMMGMFGGPGPMGLPGPGRKPKPTEPSRQSSEVHQQEESQERAPVRIMALPGLSNAGPRRQEEPVESEDSDGDETAQATPQVSAPQVEADDYVSRPPQRRSTDRAAPPPPPQERAPPLTPARETRVAPPPPPPSTRAVPQPPQSPTSRPPPPIPQGGSPTPEELSDQEDEDSGGVPGDSFPNESAVSETLASPTSIPPPPPPQTRVPDLPRLDTGETPASLAAEKRASRPPPPIPVSPTVASPQSRAPPPPPPGLAPSRRSTSDSRGFAAVPSSSAGSTDEEEVTEYDGDYDTDIASSAKHKDALKSHNRNSSIDGGMLTDDATKPPKSPPARSAPPLPPVPAPRDVPPPPPPQSAPRARKSLDAPRSAPPPIPTAKVDDDDGYDPYRYSAPQHPAPPTHSKSHYTTVLQSPKEELEEDDLYDATPVQTSIPPPPAERNPPPPPPPEKSEYLPPLSHVPPPLPTISPRQSLDAKRVGTGPRRSMEQSRAGSEQGFIAHDIDLGKETMWWTQENTLPPSLQGRSDILYEMETSSSTKRGGRTAISRDVYVLYMDYSQTTINASFDAADPSHITLEQNHERPPSAPRRDQLETASGQYGAQIARAAGALLGATVGDGSARALVLELLRPHPTALLPVGTRAYGALVYANLGNASTQQYDEIRPGDIVTFRNARFSGHKGGLHSKYSVDVGKPEHVAVVIDWDGTKKKIRAWEQGRDLEKGKRSKVREESFKVGDLKSGEVMVWRVMPRTWVGWDTPKS</sequence>
<evidence type="ECO:0000256" key="1">
    <source>
        <dbReference type="ARBA" id="ARBA00022443"/>
    </source>
</evidence>
<dbReference type="GeneID" id="19171388"/>
<feature type="compositionally biased region" description="Gly residues" evidence="3">
    <location>
        <begin position="450"/>
        <end position="468"/>
    </location>
</feature>
<accession>W9XUI2</accession>
<evidence type="ECO:0000259" key="4">
    <source>
        <dbReference type="PROSITE" id="PS50002"/>
    </source>
</evidence>
<feature type="compositionally biased region" description="Acidic residues" evidence="3">
    <location>
        <begin position="414"/>
        <end position="433"/>
    </location>
</feature>
<gene>
    <name evidence="5" type="ORF">A1O3_07288</name>
</gene>
<dbReference type="Proteomes" id="UP000019478">
    <property type="component" value="Unassembled WGS sequence"/>
</dbReference>
<dbReference type="EMBL" id="AMGY01000006">
    <property type="protein sequence ID" value="EXJ81000.1"/>
    <property type="molecule type" value="Genomic_DNA"/>
</dbReference>
<feature type="compositionally biased region" description="Basic and acidic residues" evidence="3">
    <location>
        <begin position="434"/>
        <end position="446"/>
    </location>
</feature>
<dbReference type="SUPFAM" id="SSF50044">
    <property type="entry name" value="SH3-domain"/>
    <property type="match status" value="1"/>
</dbReference>
<dbReference type="InterPro" id="IPR057402">
    <property type="entry name" value="AIM3_BBC1_C"/>
</dbReference>
<feature type="compositionally biased region" description="Polar residues" evidence="3">
    <location>
        <begin position="633"/>
        <end position="646"/>
    </location>
</feature>
<dbReference type="InterPro" id="IPR050670">
    <property type="entry name" value="STAM"/>
</dbReference>